<evidence type="ECO:0000256" key="2">
    <source>
        <dbReference type="ARBA" id="ARBA00022723"/>
    </source>
</evidence>
<keyword evidence="3 7" id="KW-0847">Vitamin C</keyword>
<keyword evidence="4 7" id="KW-0223">Dioxygenase</keyword>
<gene>
    <name evidence="9" type="ORF">DL237_15375</name>
</gene>
<dbReference type="InterPro" id="IPR023550">
    <property type="entry name" value="PKHD_hydroxylase"/>
</dbReference>
<dbReference type="PANTHER" id="PTHR41536:SF1">
    <property type="entry name" value="PKHD-TYPE HYDROXYLASE YBIX"/>
    <property type="match status" value="1"/>
</dbReference>
<keyword evidence="6 7" id="KW-0408">Iron</keyword>
<dbReference type="SUPFAM" id="SSF51197">
    <property type="entry name" value="Clavaminate synthase-like"/>
    <property type="match status" value="1"/>
</dbReference>
<evidence type="ECO:0000256" key="6">
    <source>
        <dbReference type="ARBA" id="ARBA00023004"/>
    </source>
</evidence>
<dbReference type="Pfam" id="PF18331">
    <property type="entry name" value="PKHD_C"/>
    <property type="match status" value="1"/>
</dbReference>
<evidence type="ECO:0000256" key="5">
    <source>
        <dbReference type="ARBA" id="ARBA00023002"/>
    </source>
</evidence>
<dbReference type="AlphaFoldDB" id="A0A399IX52"/>
<dbReference type="OrthoDB" id="9812472at2"/>
<keyword evidence="2 7" id="KW-0479">Metal-binding</keyword>
<dbReference type="InterPro" id="IPR006620">
    <property type="entry name" value="Pro_4_hyd_alph"/>
</dbReference>
<protein>
    <submittedName>
        <fullName evidence="9">Fe2+-dependent dioxygenase</fullName>
    </submittedName>
</protein>
<dbReference type="GO" id="GO:0031418">
    <property type="term" value="F:L-ascorbic acid binding"/>
    <property type="evidence" value="ECO:0007669"/>
    <property type="project" value="UniProtKB-KW"/>
</dbReference>
<dbReference type="GO" id="GO:0016706">
    <property type="term" value="F:2-oxoglutarate-dependent dioxygenase activity"/>
    <property type="evidence" value="ECO:0007669"/>
    <property type="project" value="UniProtKB-UniRule"/>
</dbReference>
<dbReference type="GO" id="GO:0005506">
    <property type="term" value="F:iron ion binding"/>
    <property type="evidence" value="ECO:0007669"/>
    <property type="project" value="UniProtKB-UniRule"/>
</dbReference>
<feature type="domain" description="Fe2OG dioxygenase" evidence="8">
    <location>
        <begin position="78"/>
        <end position="178"/>
    </location>
</feature>
<comment type="cofactor">
    <cofactor evidence="1 7">
        <name>L-ascorbate</name>
        <dbReference type="ChEBI" id="CHEBI:38290"/>
    </cofactor>
</comment>
<evidence type="ECO:0000256" key="3">
    <source>
        <dbReference type="ARBA" id="ARBA00022896"/>
    </source>
</evidence>
<dbReference type="PROSITE" id="PS51471">
    <property type="entry name" value="FE2OG_OXY"/>
    <property type="match status" value="1"/>
</dbReference>
<feature type="binding site" evidence="7">
    <location>
        <position position="98"/>
    </location>
    <ligand>
        <name>Fe cation</name>
        <dbReference type="ChEBI" id="CHEBI:24875"/>
    </ligand>
</feature>
<comment type="cofactor">
    <cofactor evidence="7">
        <name>Fe(2+)</name>
        <dbReference type="ChEBI" id="CHEBI:29033"/>
    </cofactor>
    <text evidence="7">Binds 1 Fe(2+) ion per subunit.</text>
</comment>
<proteinExistence type="inferred from homology"/>
<name>A0A399IX52_9RHOB</name>
<dbReference type="PANTHER" id="PTHR41536">
    <property type="entry name" value="PKHD-TYPE HYDROXYLASE YBIX"/>
    <property type="match status" value="1"/>
</dbReference>
<sequence length="227" mass="25438">MLVTIPDLLTPEEVAFIRQVLEGTDWVDGRRTAGDQAGKVKHNLQVPVESDEARELGNIVLRALGRNATYSSAVLPLHVLPPMFNRYDEGMTFGAHVDGSIRVAPGSGQRLRTDVSTTIFLTPPEDYDGGELVVHDTYGEHRVKLPAGQAVIYPATSLHSVTPVTRGSRWGSFFWAQSMVRDDWQRHMLYDLDQSIMRIRSMLPDDDPGVTGITSHYHNMIRQWSEL</sequence>
<evidence type="ECO:0000256" key="1">
    <source>
        <dbReference type="ARBA" id="ARBA00001961"/>
    </source>
</evidence>
<comment type="caution">
    <text evidence="9">The sequence shown here is derived from an EMBL/GenBank/DDBJ whole genome shotgun (WGS) entry which is preliminary data.</text>
</comment>
<dbReference type="HAMAP" id="MF_00657">
    <property type="entry name" value="Hydroxyl_YbiX"/>
    <property type="match status" value="1"/>
</dbReference>
<evidence type="ECO:0000256" key="4">
    <source>
        <dbReference type="ARBA" id="ARBA00022964"/>
    </source>
</evidence>
<feature type="binding site" evidence="7">
    <location>
        <position position="96"/>
    </location>
    <ligand>
        <name>Fe cation</name>
        <dbReference type="ChEBI" id="CHEBI:24875"/>
    </ligand>
</feature>
<keyword evidence="10" id="KW-1185">Reference proteome</keyword>
<evidence type="ECO:0000313" key="9">
    <source>
        <dbReference type="EMBL" id="RII37778.1"/>
    </source>
</evidence>
<keyword evidence="5 7" id="KW-0560">Oxidoreductase</keyword>
<dbReference type="NCBIfam" id="NF003975">
    <property type="entry name" value="PRK05467.1-4"/>
    <property type="match status" value="1"/>
</dbReference>
<evidence type="ECO:0000259" key="8">
    <source>
        <dbReference type="PROSITE" id="PS51471"/>
    </source>
</evidence>
<dbReference type="NCBIfam" id="NF003974">
    <property type="entry name" value="PRK05467.1-3"/>
    <property type="match status" value="1"/>
</dbReference>
<dbReference type="Pfam" id="PF13640">
    <property type="entry name" value="2OG-FeII_Oxy_3"/>
    <property type="match status" value="1"/>
</dbReference>
<dbReference type="Proteomes" id="UP000265848">
    <property type="component" value="Unassembled WGS sequence"/>
</dbReference>
<evidence type="ECO:0000256" key="7">
    <source>
        <dbReference type="HAMAP-Rule" id="MF_00657"/>
    </source>
</evidence>
<dbReference type="InterPro" id="IPR005123">
    <property type="entry name" value="Oxoglu/Fe-dep_dioxygenase_dom"/>
</dbReference>
<feature type="binding site" evidence="7">
    <location>
        <position position="169"/>
    </location>
    <ligand>
        <name>2-oxoglutarate</name>
        <dbReference type="ChEBI" id="CHEBI:16810"/>
    </ligand>
</feature>
<feature type="binding site" evidence="7">
    <location>
        <position position="159"/>
    </location>
    <ligand>
        <name>Fe cation</name>
        <dbReference type="ChEBI" id="CHEBI:24875"/>
    </ligand>
</feature>
<dbReference type="GO" id="GO:0006974">
    <property type="term" value="P:DNA damage response"/>
    <property type="evidence" value="ECO:0007669"/>
    <property type="project" value="TreeGrafter"/>
</dbReference>
<organism evidence="9 10">
    <name type="scientific">Pseudooceanicola sediminis</name>
    <dbReference type="NCBI Taxonomy" id="2211117"/>
    <lineage>
        <taxon>Bacteria</taxon>
        <taxon>Pseudomonadati</taxon>
        <taxon>Pseudomonadota</taxon>
        <taxon>Alphaproteobacteria</taxon>
        <taxon>Rhodobacterales</taxon>
        <taxon>Paracoccaceae</taxon>
        <taxon>Pseudooceanicola</taxon>
    </lineage>
</organism>
<dbReference type="Gene3D" id="4.10.860.20">
    <property type="entry name" value="Rabenosyn, Rab binding domain"/>
    <property type="match status" value="1"/>
</dbReference>
<dbReference type="RefSeq" id="WP_119399971.1">
    <property type="nucleotide sequence ID" value="NZ_QWJJ01000014.1"/>
</dbReference>
<dbReference type="SMART" id="SM00702">
    <property type="entry name" value="P4Hc"/>
    <property type="match status" value="1"/>
</dbReference>
<dbReference type="InterPro" id="IPR044862">
    <property type="entry name" value="Pro_4_hyd_alph_FE2OG_OXY"/>
</dbReference>
<dbReference type="Gene3D" id="2.60.120.620">
    <property type="entry name" value="q2cbj1_9rhob like domain"/>
    <property type="match status" value="1"/>
</dbReference>
<accession>A0A399IX52</accession>
<evidence type="ECO:0000313" key="10">
    <source>
        <dbReference type="Proteomes" id="UP000265848"/>
    </source>
</evidence>
<reference evidence="9 10" key="1">
    <citation type="submission" date="2018-08" db="EMBL/GenBank/DDBJ databases">
        <title>Pseudooceanicola sediminis CY03 in the family Rhodobacteracea.</title>
        <authorList>
            <person name="Zhang Y.-J."/>
        </authorList>
    </citation>
    <scope>NUCLEOTIDE SEQUENCE [LARGE SCALE GENOMIC DNA]</scope>
    <source>
        <strain evidence="9 10">CY03</strain>
    </source>
</reference>
<dbReference type="InterPro" id="IPR041097">
    <property type="entry name" value="PKHD_C"/>
</dbReference>
<dbReference type="GO" id="GO:0006879">
    <property type="term" value="P:intracellular iron ion homeostasis"/>
    <property type="evidence" value="ECO:0007669"/>
    <property type="project" value="TreeGrafter"/>
</dbReference>
<dbReference type="EMBL" id="QWJJ01000014">
    <property type="protein sequence ID" value="RII37778.1"/>
    <property type="molecule type" value="Genomic_DNA"/>
</dbReference>